<protein>
    <submittedName>
        <fullName evidence="1">Uncharacterized protein</fullName>
    </submittedName>
</protein>
<name>A0ACC0MXP1_RHOML</name>
<comment type="caution">
    <text evidence="1">The sequence shown here is derived from an EMBL/GenBank/DDBJ whole genome shotgun (WGS) entry which is preliminary data.</text>
</comment>
<dbReference type="EMBL" id="CM046394">
    <property type="protein sequence ID" value="KAI8545282.1"/>
    <property type="molecule type" value="Genomic_DNA"/>
</dbReference>
<reference evidence="1" key="1">
    <citation type="submission" date="2022-02" db="EMBL/GenBank/DDBJ databases">
        <title>Plant Genome Project.</title>
        <authorList>
            <person name="Zhang R.-G."/>
        </authorList>
    </citation>
    <scope>NUCLEOTIDE SEQUENCE</scope>
    <source>
        <strain evidence="1">AT1</strain>
    </source>
</reference>
<evidence type="ECO:0000313" key="1">
    <source>
        <dbReference type="EMBL" id="KAI8545282.1"/>
    </source>
</evidence>
<sequence length="186" mass="19976">MVSGVVSLVGVCFGFLFVANPLVAFIWGASALSGSVCCLLLAVAASRLGVSLSPCSSMMVTVYSADSSGLGALYLQSHADFNEDQVNAFLCDVVTDDLCDTMMPSSINVVTFLSKEDTLDATECQESIKGSYCFVLLVIAIFFMLFFFLKIATMTYCGVLNLQPEDGHVLLRDYAQFVRGVFTDAS</sequence>
<accession>A0ACC0MXP1</accession>
<evidence type="ECO:0000313" key="2">
    <source>
        <dbReference type="Proteomes" id="UP001062846"/>
    </source>
</evidence>
<keyword evidence="2" id="KW-1185">Reference proteome</keyword>
<dbReference type="Proteomes" id="UP001062846">
    <property type="component" value="Chromosome 7"/>
</dbReference>
<gene>
    <name evidence="1" type="ORF">RHMOL_Rhmol07G0029500</name>
</gene>
<proteinExistence type="predicted"/>
<organism evidence="1 2">
    <name type="scientific">Rhododendron molle</name>
    <name type="common">Chinese azalea</name>
    <name type="synonym">Azalea mollis</name>
    <dbReference type="NCBI Taxonomy" id="49168"/>
    <lineage>
        <taxon>Eukaryota</taxon>
        <taxon>Viridiplantae</taxon>
        <taxon>Streptophyta</taxon>
        <taxon>Embryophyta</taxon>
        <taxon>Tracheophyta</taxon>
        <taxon>Spermatophyta</taxon>
        <taxon>Magnoliopsida</taxon>
        <taxon>eudicotyledons</taxon>
        <taxon>Gunneridae</taxon>
        <taxon>Pentapetalae</taxon>
        <taxon>asterids</taxon>
        <taxon>Ericales</taxon>
        <taxon>Ericaceae</taxon>
        <taxon>Ericoideae</taxon>
        <taxon>Rhodoreae</taxon>
        <taxon>Rhododendron</taxon>
    </lineage>
</organism>